<dbReference type="EMBL" id="CAMXCT010000807">
    <property type="protein sequence ID" value="CAI3983490.1"/>
    <property type="molecule type" value="Genomic_DNA"/>
</dbReference>
<comment type="caution">
    <text evidence="2">The sequence shown here is derived from an EMBL/GenBank/DDBJ whole genome shotgun (WGS) entry which is preliminary data.</text>
</comment>
<gene>
    <name evidence="2" type="ORF">C1SCF055_LOCUS11099</name>
    <name evidence="3" type="ORF">C1SCF055_LOCUS15005</name>
</gene>
<protein>
    <submittedName>
        <fullName evidence="2">Uncharacterized protein</fullName>
    </submittedName>
</protein>
<dbReference type="EMBL" id="CAMXCT030000807">
    <property type="protein sequence ID" value="CAL4770802.1"/>
    <property type="molecule type" value="Genomic_DNA"/>
</dbReference>
<reference evidence="4" key="2">
    <citation type="submission" date="2024-04" db="EMBL/GenBank/DDBJ databases">
        <authorList>
            <person name="Chen Y."/>
            <person name="Shah S."/>
            <person name="Dougan E. K."/>
            <person name="Thang M."/>
            <person name="Chan C."/>
        </authorList>
    </citation>
    <scope>NUCLEOTIDE SEQUENCE [LARGE SCALE GENOMIC DNA]</scope>
</reference>
<evidence type="ECO:0000313" key="2">
    <source>
        <dbReference type="EMBL" id="CAI3983490.1"/>
    </source>
</evidence>
<feature type="region of interest" description="Disordered" evidence="1">
    <location>
        <begin position="22"/>
        <end position="81"/>
    </location>
</feature>
<sequence length="81" mass="8309">MDALVHHDEQLMDMHGEGILEGGYTRATRLPASDGKDKPAKAPKIPKAAAKKAAAAKPGGGVAGQAKSAPARRANGKQPDQ</sequence>
<dbReference type="Proteomes" id="UP001152797">
    <property type="component" value="Unassembled WGS sequence"/>
</dbReference>
<evidence type="ECO:0000256" key="1">
    <source>
        <dbReference type="SAM" id="MobiDB-lite"/>
    </source>
</evidence>
<accession>A0A9P1C1P5</accession>
<name>A0A9P1C1P5_9DINO</name>
<evidence type="ECO:0000313" key="3">
    <source>
        <dbReference type="EMBL" id="CAI3987758.1"/>
    </source>
</evidence>
<evidence type="ECO:0000313" key="5">
    <source>
        <dbReference type="Proteomes" id="UP001152797"/>
    </source>
</evidence>
<evidence type="ECO:0000313" key="4">
    <source>
        <dbReference type="EMBL" id="CAL1136865.1"/>
    </source>
</evidence>
<dbReference type="EMBL" id="CAMXCT020001200">
    <property type="protein sequence ID" value="CAL1141133.1"/>
    <property type="molecule type" value="Genomic_DNA"/>
</dbReference>
<dbReference type="AlphaFoldDB" id="A0A9P1C1P5"/>
<dbReference type="EMBL" id="CAMXCT010001200">
    <property type="protein sequence ID" value="CAI3987758.1"/>
    <property type="molecule type" value="Genomic_DNA"/>
</dbReference>
<feature type="compositionally biased region" description="Low complexity" evidence="1">
    <location>
        <begin position="42"/>
        <end position="57"/>
    </location>
</feature>
<proteinExistence type="predicted"/>
<organism evidence="2">
    <name type="scientific">Cladocopium goreaui</name>
    <dbReference type="NCBI Taxonomy" id="2562237"/>
    <lineage>
        <taxon>Eukaryota</taxon>
        <taxon>Sar</taxon>
        <taxon>Alveolata</taxon>
        <taxon>Dinophyceae</taxon>
        <taxon>Suessiales</taxon>
        <taxon>Symbiodiniaceae</taxon>
        <taxon>Cladocopium</taxon>
    </lineage>
</organism>
<reference evidence="2" key="1">
    <citation type="submission" date="2022-10" db="EMBL/GenBank/DDBJ databases">
        <authorList>
            <person name="Chen Y."/>
            <person name="Dougan E. K."/>
            <person name="Chan C."/>
            <person name="Rhodes N."/>
            <person name="Thang M."/>
        </authorList>
    </citation>
    <scope>NUCLEOTIDE SEQUENCE</scope>
</reference>
<dbReference type="EMBL" id="CAMXCT020000807">
    <property type="protein sequence ID" value="CAL1136865.1"/>
    <property type="molecule type" value="Genomic_DNA"/>
</dbReference>
<keyword evidence="5" id="KW-1185">Reference proteome</keyword>
<dbReference type="EMBL" id="CAMXCT030001200">
    <property type="protein sequence ID" value="CAL4775070.1"/>
    <property type="molecule type" value="Genomic_DNA"/>
</dbReference>